<protein>
    <submittedName>
        <fullName evidence="1">Uncharacterized protein</fullName>
    </submittedName>
</protein>
<name>A0A7S9ND82_9BACT</name>
<gene>
    <name evidence="1" type="ORF">CVT06_00500</name>
</gene>
<dbReference type="EMBL" id="CP049274">
    <property type="protein sequence ID" value="QPH83660.1"/>
    <property type="molecule type" value="Genomic_DNA"/>
</dbReference>
<organism evidence="1 2">
    <name type="scientific">Campylobacter concisus</name>
    <dbReference type="NCBI Taxonomy" id="199"/>
    <lineage>
        <taxon>Bacteria</taxon>
        <taxon>Pseudomonadati</taxon>
        <taxon>Campylobacterota</taxon>
        <taxon>Epsilonproteobacteria</taxon>
        <taxon>Campylobacterales</taxon>
        <taxon>Campylobacteraceae</taxon>
        <taxon>Campylobacter</taxon>
    </lineage>
</organism>
<reference evidence="1 2" key="1">
    <citation type="journal article" date="2018" name="Emerg. Microbes Infect.">
        <title>Genomic analysis of oral Campylobacter concisus strains identified a potential bacterial molecular marker associated with active Crohn's disease.</title>
        <authorList>
            <person name="Liu F."/>
            <person name="Ma R."/>
            <person name="Tay C.Y.A."/>
            <person name="Octavia S."/>
            <person name="Lan R."/>
            <person name="Chung H.K.L."/>
            <person name="Riordan S.M."/>
            <person name="Grimm M.C."/>
            <person name="Leong R.W."/>
            <person name="Tanaka M.M."/>
            <person name="Connor S."/>
            <person name="Zhang L."/>
        </authorList>
    </citation>
    <scope>NUCLEOTIDE SEQUENCE [LARGE SCALE GENOMIC DNA]</scope>
    <source>
        <strain evidence="1 2">P10CDO-S2</strain>
    </source>
</reference>
<dbReference type="RefSeq" id="WP_159071385.1">
    <property type="nucleotide sequence ID" value="NZ_CP049274.1"/>
</dbReference>
<evidence type="ECO:0000313" key="1">
    <source>
        <dbReference type="EMBL" id="QPH83660.1"/>
    </source>
</evidence>
<sequence length="124" mass="13018">MGIINILKKINLQGKFGTGMVIGAGNLLSAIGSDAFVNSSTELYSQLKDRSKDLDVKRVAAKCFAGGTFGAFGNIAGNFGKNIKVGDRDLQTAAEVGTNFLTTTGQAIADSVESKKEKNKKADK</sequence>
<proteinExistence type="predicted"/>
<evidence type="ECO:0000313" key="2">
    <source>
        <dbReference type="Proteomes" id="UP000594630"/>
    </source>
</evidence>
<dbReference type="AlphaFoldDB" id="A0A7S9ND82"/>
<accession>A0A7S9ND82</accession>
<dbReference type="Proteomes" id="UP000594630">
    <property type="component" value="Chromosome"/>
</dbReference>